<dbReference type="CDD" id="cd15495">
    <property type="entry name" value="PHD_ATX3_4_5_like"/>
    <property type="match status" value="1"/>
</dbReference>
<dbReference type="InterPro" id="IPR019787">
    <property type="entry name" value="Znf_PHD-finger"/>
</dbReference>
<protein>
    <recommendedName>
        <fullName evidence="18">Histone-lysine N-methyltransferase</fullName>
    </recommendedName>
</protein>
<dbReference type="Gene3D" id="2.30.30.140">
    <property type="match status" value="1"/>
</dbReference>
<feature type="compositionally biased region" description="Basic and acidic residues" evidence="10">
    <location>
        <begin position="995"/>
        <end position="1011"/>
    </location>
</feature>
<evidence type="ECO:0000256" key="8">
    <source>
        <dbReference type="ARBA" id="ARBA00023242"/>
    </source>
</evidence>
<evidence type="ECO:0008006" key="18">
    <source>
        <dbReference type="Google" id="ProtNLM"/>
    </source>
</evidence>
<keyword evidence="4" id="KW-0479">Metal-binding</keyword>
<dbReference type="EMBL" id="OZ020101">
    <property type="protein sequence ID" value="CAK9275120.1"/>
    <property type="molecule type" value="Genomic_DNA"/>
</dbReference>
<organism evidence="16 17">
    <name type="scientific">Sphagnum jensenii</name>
    <dbReference type="NCBI Taxonomy" id="128206"/>
    <lineage>
        <taxon>Eukaryota</taxon>
        <taxon>Viridiplantae</taxon>
        <taxon>Streptophyta</taxon>
        <taxon>Embryophyta</taxon>
        <taxon>Bryophyta</taxon>
        <taxon>Sphagnophytina</taxon>
        <taxon>Sphagnopsida</taxon>
        <taxon>Sphagnales</taxon>
        <taxon>Sphagnaceae</taxon>
        <taxon>Sphagnum</taxon>
    </lineage>
</organism>
<dbReference type="InterPro" id="IPR034732">
    <property type="entry name" value="EPHD"/>
</dbReference>
<keyword evidence="3" id="KW-0949">S-adenosyl-L-methionine</keyword>
<accession>A0ABP0X7Q1</accession>
<feature type="region of interest" description="Disordered" evidence="10">
    <location>
        <begin position="830"/>
        <end position="963"/>
    </location>
</feature>
<keyword evidence="7" id="KW-0156">Chromatin regulator</keyword>
<evidence type="ECO:0000256" key="7">
    <source>
        <dbReference type="ARBA" id="ARBA00022853"/>
    </source>
</evidence>
<evidence type="ECO:0000256" key="4">
    <source>
        <dbReference type="ARBA" id="ARBA00022723"/>
    </source>
</evidence>
<proteinExistence type="predicted"/>
<feature type="region of interest" description="Disordered" evidence="10">
    <location>
        <begin position="564"/>
        <end position="588"/>
    </location>
</feature>
<keyword evidence="8" id="KW-0539">Nucleus</keyword>
<dbReference type="SUPFAM" id="SSF82199">
    <property type="entry name" value="SET domain"/>
    <property type="match status" value="1"/>
</dbReference>
<dbReference type="PANTHER" id="PTHR13793:SF132">
    <property type="entry name" value="HISTONE-LYSINE N-METHYLTRANSFERASE ATX5"/>
    <property type="match status" value="1"/>
</dbReference>
<evidence type="ECO:0000259" key="15">
    <source>
        <dbReference type="PROSITE" id="PS51805"/>
    </source>
</evidence>
<dbReference type="SUPFAM" id="SSF57903">
    <property type="entry name" value="FYVE/PHD zinc finger"/>
    <property type="match status" value="2"/>
</dbReference>
<dbReference type="Gene3D" id="2.170.270.10">
    <property type="entry name" value="SET domain"/>
    <property type="match status" value="1"/>
</dbReference>
<gene>
    <name evidence="16" type="ORF">CSSPJE1EN1_LOCUS20598</name>
</gene>
<dbReference type="InterPro" id="IPR013083">
    <property type="entry name" value="Znf_RING/FYVE/PHD"/>
</dbReference>
<dbReference type="SUPFAM" id="SSF63748">
    <property type="entry name" value="Tudor/PWWP/MBT"/>
    <property type="match status" value="1"/>
</dbReference>
<sequence>MENRVFTSTALGPPQDPAVAQPPIAKIQKMMTREQQQMGGGGTAAAARSASSGFHHDPLLQQQQQQTLLHHQQTIARQQTSALKRSIRKAKMLEKQHRVASNNRSASSNRSPKVATTKPSSAAAAAAAAAVVVQSQGIDSSAPTHKLSSSAGAITLVPGGGEGIKLNGVTMAANSWTAHHHRTLPGSSNSPQFEQGPRILGCSVEDIGRRKETEAEQQGVSSVGHDENIIIQQASSPSGSDMVATTVVGSTGHHLWQKQGSEDLLPTMSDALDRSRSGPSSATPQILHPDCKNADKQNVEGGDRSFSTQFPVQIDHQKEFVLLRHQTILQQVVAESSSTFHDKMLDESSKFTREEEPVDGGSTKQALSCTDSANPQEKVGELCNLKGESLGETEELCKPESMVTLSIPTHGNKAAGPGNQEAPPMQLPSPQALSTAENLQSHVPVSDGNCNHQSNPTDVLQTDEGKVDIGVTSIHITDVTTGHVRQEKMKQEKEPAPLTPDKCDIVDKEAMDLKPTSADIIAPVQAFSSSVPVATRHSKSGHFELTEFSTVKHGTRSFWAEDDKLGNGPWDMRGSGSPASPAKRHKGNSGLAGGLDVLVDAAQVASGSSFVAPGKMPGLDDQVESFEAQFPKRKASTMQGELTFYRRRDGRQGSRAKVTTGIETGAASEAGESGQSKITQVLAPLVQVTSPPARITKVHTICSKEEGSKDFGSASNSPVPKKARTPVVSFDFKRSVAGAPSSKNSECQKVSPSHAKNNFVGTKSGKNNEKVTAIRALVDPKKFSGGDKAGKDGEMEASVTSFDWKTFSGGPRASKVNENSKKVVAGPKAVTSFSSNNSFVGPKAEKELEKSKASLDSKSSVGVPPVKDPKKLRTSVMLVNQKKGITQKQGSEGLDTSTKEEAENDSEHEDDDDSPSNETRALVRSKRGRAQALPSRFRDSVVTPLTKGGPKGSRHSPEDSEAPLSSIATMRLPLANPKKCIKLSVGNSSAPRASIEPESKRRRCQGDKGDLSSESLNSEATAEDHDRTEVSLHQSPRAVDMDGTPDAEVRGTVTVTVPDVHSLEGFDLGEIVWAKSGKRNDPVWPAKVIDPIREAPGLVRKLSLPNRLCVMFYGPSLSKGKQRDYAWVKQGMMFPFDSYLERFQRQTQLNRSRPSDFRQAINEAKLADLGYEEGHEELKGKVHPSVATTKAKNSLPVGSEEWEDDHHSVETNKALPEPLPSVTMKATSASSKSRRICPGCLAELPVQKKESAKDNLLCKHCVKLYKSKQYCGVCKRVWLPNDKNSFAQCDQCEIWVHADCDKLTNKKLKELAEGSSYSCPECRKHQSLSKKPKIAENTGAGPSSFVVPEHLPVLCCGMEGDYLPKYHEVICKCDACGGKEKPMRPSEWERHTGCRKKKWKESIRVKNLEQPLVSWLQQMLVRGAIGLAYEGPDVVVPAKQREQALRSALDAPYEPVESTWTSERCAVCRWVEDYDYNKMIICNRCQVAVHEECYGVKASENMGSWVCRACETPDQERECCLCPVKGGALKPSTLKGLWVHITCGWFVPEVRFKSAAKMEPADGLININISTFHQTCTICSQRHGACIHCAHKNCRTSFHTMCGFRAGYHMEMCTVNKSGAPLTRMNMFCSNHRTPNPDTYLMLKSPQGKALKKDLVQAREMGESVVTLIAGGYVPSTHEHSLEHNSTDLSSAARCQPYTTYDKGAKFKRRGEAIAYRATGISWNTVENINSLRDIPVLDPKKEKVFSNEERLAFLQKTEKKTVCFGKSAIHGWGLFARRAIQEGEMVLEYRGERVRRSVADLREIRYNKESKDCYLFKINEEIVIDATDKGNIGRLINHSCEPSCYAKILDFQQENGEGDSRIVLIARKDVAAGSELTYNYRFDEEDSHKVECFCGAPSCRQFMN</sequence>
<dbReference type="Pfam" id="PF00856">
    <property type="entry name" value="SET"/>
    <property type="match status" value="1"/>
</dbReference>
<evidence type="ECO:0000259" key="14">
    <source>
        <dbReference type="PROSITE" id="PS50868"/>
    </source>
</evidence>
<evidence type="ECO:0000256" key="2">
    <source>
        <dbReference type="ARBA" id="ARBA00022679"/>
    </source>
</evidence>
<feature type="compositionally biased region" description="Basic and acidic residues" evidence="10">
    <location>
        <begin position="843"/>
        <end position="855"/>
    </location>
</feature>
<dbReference type="Proteomes" id="UP001497444">
    <property type="component" value="Chromosome 6"/>
</dbReference>
<dbReference type="InterPro" id="IPR042011">
    <property type="entry name" value="ATX3/4/5_PHD"/>
</dbReference>
<dbReference type="PROSITE" id="PS50280">
    <property type="entry name" value="SET"/>
    <property type="match status" value="1"/>
</dbReference>
<evidence type="ECO:0000256" key="1">
    <source>
        <dbReference type="ARBA" id="ARBA00022603"/>
    </source>
</evidence>
<feature type="region of interest" description="Disordered" evidence="10">
    <location>
        <begin position="30"/>
        <end position="119"/>
    </location>
</feature>
<dbReference type="InterPro" id="IPR000313">
    <property type="entry name" value="PWWP_dom"/>
</dbReference>
<evidence type="ECO:0000259" key="12">
    <source>
        <dbReference type="PROSITE" id="PS50280"/>
    </source>
</evidence>
<dbReference type="Pfam" id="PF00855">
    <property type="entry name" value="PWWP"/>
    <property type="match status" value="1"/>
</dbReference>
<keyword evidence="6" id="KW-0862">Zinc</keyword>
<feature type="region of interest" description="Disordered" evidence="10">
    <location>
        <begin position="410"/>
        <end position="437"/>
    </location>
</feature>
<dbReference type="PROSITE" id="PS50812">
    <property type="entry name" value="PWWP"/>
    <property type="match status" value="1"/>
</dbReference>
<dbReference type="PROSITE" id="PS50868">
    <property type="entry name" value="POST_SET"/>
    <property type="match status" value="1"/>
</dbReference>
<feature type="domain" description="PHD-type" evidence="15">
    <location>
        <begin position="1516"/>
        <end position="1633"/>
    </location>
</feature>
<keyword evidence="17" id="KW-1185">Reference proteome</keyword>
<feature type="region of interest" description="Disordered" evidence="10">
    <location>
        <begin position="741"/>
        <end position="764"/>
    </location>
</feature>
<feature type="compositionally biased region" description="Polar residues" evidence="10">
    <location>
        <begin position="428"/>
        <end position="437"/>
    </location>
</feature>
<feature type="compositionally biased region" description="Low complexity" evidence="10">
    <location>
        <begin position="100"/>
        <end position="111"/>
    </location>
</feature>
<feature type="region of interest" description="Disordered" evidence="10">
    <location>
        <begin position="983"/>
        <end position="1031"/>
    </location>
</feature>
<feature type="domain" description="SET" evidence="12">
    <location>
        <begin position="1761"/>
        <end position="1882"/>
    </location>
</feature>
<keyword evidence="5 9" id="KW-0863">Zinc-finger</keyword>
<dbReference type="InterPro" id="IPR050701">
    <property type="entry name" value="Histone_Mod_Regulator"/>
</dbReference>
<reference evidence="16" key="1">
    <citation type="submission" date="2024-02" db="EMBL/GenBank/DDBJ databases">
        <authorList>
            <consortium name="ELIXIR-Norway"/>
            <consortium name="Elixir Norway"/>
        </authorList>
    </citation>
    <scope>NUCLEOTIDE SEQUENCE</scope>
</reference>
<keyword evidence="2" id="KW-0808">Transferase</keyword>
<dbReference type="SMART" id="SM00508">
    <property type="entry name" value="PostSET"/>
    <property type="match status" value="1"/>
</dbReference>
<dbReference type="InterPro" id="IPR011011">
    <property type="entry name" value="Znf_FYVE_PHD"/>
</dbReference>
<evidence type="ECO:0000259" key="11">
    <source>
        <dbReference type="PROSITE" id="PS50016"/>
    </source>
</evidence>
<dbReference type="CDD" id="cd20143">
    <property type="entry name" value="PWWP_AtATX3-like"/>
    <property type="match status" value="1"/>
</dbReference>
<feature type="region of interest" description="Disordered" evidence="10">
    <location>
        <begin position="269"/>
        <end position="306"/>
    </location>
</feature>
<dbReference type="Pfam" id="PF13831">
    <property type="entry name" value="PHD_2"/>
    <property type="match status" value="1"/>
</dbReference>
<dbReference type="CDD" id="cd10518">
    <property type="entry name" value="SET_SETD1-like"/>
    <property type="match status" value="1"/>
</dbReference>
<feature type="domain" description="PWWP" evidence="13">
    <location>
        <begin position="1068"/>
        <end position="1139"/>
    </location>
</feature>
<feature type="compositionally biased region" description="Polar residues" evidence="10">
    <location>
        <begin position="883"/>
        <end position="896"/>
    </location>
</feature>
<dbReference type="PROSITE" id="PS01359">
    <property type="entry name" value="ZF_PHD_1"/>
    <property type="match status" value="1"/>
</dbReference>
<feature type="domain" description="PHD-type" evidence="11">
    <location>
        <begin position="1268"/>
        <end position="1325"/>
    </location>
</feature>
<dbReference type="InterPro" id="IPR025780">
    <property type="entry name" value="Hist-Lys_N-MeTrfase_ATX"/>
</dbReference>
<dbReference type="PROSITE" id="PS50016">
    <property type="entry name" value="ZF_PHD_2"/>
    <property type="match status" value="2"/>
</dbReference>
<evidence type="ECO:0000256" key="6">
    <source>
        <dbReference type="ARBA" id="ARBA00022833"/>
    </source>
</evidence>
<feature type="compositionally biased region" description="Polar residues" evidence="10">
    <location>
        <begin position="362"/>
        <end position="373"/>
    </location>
</feature>
<dbReference type="Pfam" id="PF13832">
    <property type="entry name" value="zf-HC5HC2H_2"/>
    <property type="match status" value="1"/>
</dbReference>
<dbReference type="InterPro" id="IPR001214">
    <property type="entry name" value="SET_dom"/>
</dbReference>
<dbReference type="PROSITE" id="PS51566">
    <property type="entry name" value="SAM_MT43_TRX_MLL"/>
    <property type="match status" value="1"/>
</dbReference>
<feature type="compositionally biased region" description="Basic and acidic residues" evidence="10">
    <location>
        <begin position="289"/>
        <end position="303"/>
    </location>
</feature>
<dbReference type="PANTHER" id="PTHR13793">
    <property type="entry name" value="PHD FINGER PROTEINS"/>
    <property type="match status" value="1"/>
</dbReference>
<evidence type="ECO:0000256" key="3">
    <source>
        <dbReference type="ARBA" id="ARBA00022691"/>
    </source>
</evidence>
<evidence type="ECO:0000256" key="5">
    <source>
        <dbReference type="ARBA" id="ARBA00022771"/>
    </source>
</evidence>
<feature type="region of interest" description="Disordered" evidence="10">
    <location>
        <begin position="348"/>
        <end position="373"/>
    </location>
</feature>
<evidence type="ECO:0000313" key="16">
    <source>
        <dbReference type="EMBL" id="CAK9275120.1"/>
    </source>
</evidence>
<dbReference type="SMART" id="SM00249">
    <property type="entry name" value="PHD"/>
    <property type="match status" value="3"/>
</dbReference>
<feature type="domain" description="PHD-type" evidence="11">
    <location>
        <begin position="1462"/>
        <end position="1513"/>
    </location>
</feature>
<evidence type="ECO:0000313" key="17">
    <source>
        <dbReference type="Proteomes" id="UP001497444"/>
    </source>
</evidence>
<dbReference type="InterPro" id="IPR001965">
    <property type="entry name" value="Znf_PHD"/>
</dbReference>
<dbReference type="Gene3D" id="3.30.40.10">
    <property type="entry name" value="Zinc/RING finger domain, C3HC4 (zinc finger)"/>
    <property type="match status" value="3"/>
</dbReference>
<keyword evidence="1" id="KW-0489">Methyltransferase</keyword>
<feature type="compositionally biased region" description="Polar residues" evidence="10">
    <location>
        <begin position="1"/>
        <end position="10"/>
    </location>
</feature>
<evidence type="ECO:0000259" key="13">
    <source>
        <dbReference type="PROSITE" id="PS50812"/>
    </source>
</evidence>
<feature type="region of interest" description="Disordered" evidence="10">
    <location>
        <begin position="1"/>
        <end position="20"/>
    </location>
</feature>
<feature type="compositionally biased region" description="Acidic residues" evidence="10">
    <location>
        <begin position="902"/>
        <end position="915"/>
    </location>
</feature>
<evidence type="ECO:0000256" key="10">
    <source>
        <dbReference type="SAM" id="MobiDB-lite"/>
    </source>
</evidence>
<dbReference type="InterPro" id="IPR019786">
    <property type="entry name" value="Zinc_finger_PHD-type_CS"/>
</dbReference>
<feature type="domain" description="Post-SET" evidence="14">
    <location>
        <begin position="1889"/>
        <end position="1905"/>
    </location>
</feature>
<dbReference type="InterPro" id="IPR046341">
    <property type="entry name" value="SET_dom_sf"/>
</dbReference>
<evidence type="ECO:0000256" key="9">
    <source>
        <dbReference type="PROSITE-ProRule" id="PRU00146"/>
    </source>
</evidence>
<dbReference type="Pfam" id="PF00628">
    <property type="entry name" value="PHD"/>
    <property type="match status" value="1"/>
</dbReference>
<name>A0ABP0X7Q1_9BRYO</name>
<dbReference type="PROSITE" id="PS51805">
    <property type="entry name" value="EPHD"/>
    <property type="match status" value="1"/>
</dbReference>
<dbReference type="InterPro" id="IPR003616">
    <property type="entry name" value="Post-SET_dom"/>
</dbReference>
<dbReference type="SMART" id="SM00317">
    <property type="entry name" value="SET"/>
    <property type="match status" value="1"/>
</dbReference>
<feature type="compositionally biased region" description="Low complexity" evidence="10">
    <location>
        <begin position="44"/>
        <end position="74"/>
    </location>
</feature>